<keyword evidence="2" id="KW-1185">Reference proteome</keyword>
<protein>
    <submittedName>
        <fullName evidence="1">Uncharacterized protein</fullName>
    </submittedName>
</protein>
<reference evidence="1" key="1">
    <citation type="submission" date="2021-05" db="EMBL/GenBank/DDBJ databases">
        <authorList>
            <person name="Pan Q."/>
            <person name="Jouanno E."/>
            <person name="Zahm M."/>
            <person name="Klopp C."/>
            <person name="Cabau C."/>
            <person name="Louis A."/>
            <person name="Berthelot C."/>
            <person name="Parey E."/>
            <person name="Roest Crollius H."/>
            <person name="Montfort J."/>
            <person name="Robinson-Rechavi M."/>
            <person name="Bouchez O."/>
            <person name="Lampietro C."/>
            <person name="Lopez Roques C."/>
            <person name="Donnadieu C."/>
            <person name="Postlethwait J."/>
            <person name="Bobe J."/>
            <person name="Dillon D."/>
            <person name="Chandos A."/>
            <person name="von Hippel F."/>
            <person name="Guiguen Y."/>
        </authorList>
    </citation>
    <scope>NUCLEOTIDE SEQUENCE</scope>
    <source>
        <strain evidence="1">YG-Jan2019</strain>
    </source>
</reference>
<sequence>MSWKGESGRNSWQKECHPSAILPGPPDVECSSTAGMLMNLHWVPVKERTDFKGLLFTLKALHDSDRRYLPQFLQNHSHIPPSVGS</sequence>
<evidence type="ECO:0000313" key="1">
    <source>
        <dbReference type="EMBL" id="KAJ8016679.1"/>
    </source>
</evidence>
<dbReference type="EMBL" id="CM055728">
    <property type="protein sequence ID" value="KAJ8016679.1"/>
    <property type="molecule type" value="Genomic_DNA"/>
</dbReference>
<proteinExistence type="predicted"/>
<accession>A0ACC2HKW3</accession>
<name>A0ACC2HKW3_DALPE</name>
<dbReference type="Proteomes" id="UP001157502">
    <property type="component" value="Chromosome 1"/>
</dbReference>
<evidence type="ECO:0000313" key="2">
    <source>
        <dbReference type="Proteomes" id="UP001157502"/>
    </source>
</evidence>
<organism evidence="1 2">
    <name type="scientific">Dallia pectoralis</name>
    <name type="common">Alaska blackfish</name>
    <dbReference type="NCBI Taxonomy" id="75939"/>
    <lineage>
        <taxon>Eukaryota</taxon>
        <taxon>Metazoa</taxon>
        <taxon>Chordata</taxon>
        <taxon>Craniata</taxon>
        <taxon>Vertebrata</taxon>
        <taxon>Euteleostomi</taxon>
        <taxon>Actinopterygii</taxon>
        <taxon>Neopterygii</taxon>
        <taxon>Teleostei</taxon>
        <taxon>Protacanthopterygii</taxon>
        <taxon>Esociformes</taxon>
        <taxon>Umbridae</taxon>
        <taxon>Dallia</taxon>
    </lineage>
</organism>
<comment type="caution">
    <text evidence="1">The sequence shown here is derived from an EMBL/GenBank/DDBJ whole genome shotgun (WGS) entry which is preliminary data.</text>
</comment>
<gene>
    <name evidence="1" type="ORF">DPEC_G00009750</name>
</gene>